<dbReference type="EMBL" id="FRDH01000003">
    <property type="protein sequence ID" value="SHN49036.1"/>
    <property type="molecule type" value="Genomic_DNA"/>
</dbReference>
<proteinExistence type="predicted"/>
<dbReference type="PROSITE" id="PS50005">
    <property type="entry name" value="TPR"/>
    <property type="match status" value="1"/>
</dbReference>
<evidence type="ECO:0000256" key="1">
    <source>
        <dbReference type="PROSITE-ProRule" id="PRU00339"/>
    </source>
</evidence>
<dbReference type="SUPFAM" id="SSF48452">
    <property type="entry name" value="TPR-like"/>
    <property type="match status" value="1"/>
</dbReference>
<feature type="repeat" description="TPR" evidence="1">
    <location>
        <begin position="87"/>
        <end position="120"/>
    </location>
</feature>
<dbReference type="AlphaFoldDB" id="A0A1M7RSD4"/>
<dbReference type="SMART" id="SM00028">
    <property type="entry name" value="TPR"/>
    <property type="match status" value="3"/>
</dbReference>
<dbReference type="InterPro" id="IPR011990">
    <property type="entry name" value="TPR-like_helical_dom_sf"/>
</dbReference>
<dbReference type="Pfam" id="PF13181">
    <property type="entry name" value="TPR_8"/>
    <property type="match status" value="1"/>
</dbReference>
<gene>
    <name evidence="2" type="ORF">SAMN02745247_00225</name>
</gene>
<organism evidence="2 3">
    <name type="scientific">Butyrivibrio hungatei DSM 14810</name>
    <dbReference type="NCBI Taxonomy" id="1121132"/>
    <lineage>
        <taxon>Bacteria</taxon>
        <taxon>Bacillati</taxon>
        <taxon>Bacillota</taxon>
        <taxon>Clostridia</taxon>
        <taxon>Lachnospirales</taxon>
        <taxon>Lachnospiraceae</taxon>
        <taxon>Butyrivibrio</taxon>
    </lineage>
</organism>
<dbReference type="RefSeq" id="WP_072700301.1">
    <property type="nucleotide sequence ID" value="NZ_FRDH01000003.1"/>
</dbReference>
<dbReference type="Gene3D" id="1.25.40.10">
    <property type="entry name" value="Tetratricopeptide repeat domain"/>
    <property type="match status" value="1"/>
</dbReference>
<keyword evidence="1" id="KW-0802">TPR repeat</keyword>
<protein>
    <submittedName>
        <fullName evidence="2">Tetratricopeptide repeat-containing protein</fullName>
    </submittedName>
</protein>
<dbReference type="Proteomes" id="UP000184097">
    <property type="component" value="Unassembled WGS sequence"/>
</dbReference>
<dbReference type="Pfam" id="PF13424">
    <property type="entry name" value="TPR_12"/>
    <property type="match status" value="1"/>
</dbReference>
<dbReference type="PANTHER" id="PTHR12558:SF13">
    <property type="entry name" value="CELL DIVISION CYCLE PROTEIN 27 HOMOLOG"/>
    <property type="match status" value="1"/>
</dbReference>
<evidence type="ECO:0000313" key="3">
    <source>
        <dbReference type="Proteomes" id="UP000184097"/>
    </source>
</evidence>
<evidence type="ECO:0000313" key="2">
    <source>
        <dbReference type="EMBL" id="SHN49036.1"/>
    </source>
</evidence>
<dbReference type="InterPro" id="IPR019734">
    <property type="entry name" value="TPR_rpt"/>
</dbReference>
<sequence length="137" mass="16047">MEINEGLYDKITQLTDMGNDVFEEDLDQAIEYYEKALELVPTPKTDWEASTWIYTSIGDAYFFLEKYEMAINALSNAMSCPDAISNAFIWLRLGECYYELSDIEKAKEYLMRAYLLDGKDVFEEEDDKYFNSLEVEQ</sequence>
<accession>A0A1M7RSD4</accession>
<name>A0A1M7RSD4_9FIRM</name>
<reference evidence="2 3" key="1">
    <citation type="submission" date="2016-12" db="EMBL/GenBank/DDBJ databases">
        <authorList>
            <person name="Song W.-J."/>
            <person name="Kurnit D.M."/>
        </authorList>
    </citation>
    <scope>NUCLEOTIDE SEQUENCE [LARGE SCALE GENOMIC DNA]</scope>
    <source>
        <strain evidence="2 3">DSM 14810</strain>
    </source>
</reference>
<dbReference type="PANTHER" id="PTHR12558">
    <property type="entry name" value="CELL DIVISION CYCLE 16,23,27"/>
    <property type="match status" value="1"/>
</dbReference>